<dbReference type="InterPro" id="IPR013094">
    <property type="entry name" value="AB_hydrolase_3"/>
</dbReference>
<keyword evidence="5" id="KW-1185">Reference proteome</keyword>
<evidence type="ECO:0000313" key="4">
    <source>
        <dbReference type="EMBL" id="QMW22316.1"/>
    </source>
</evidence>
<evidence type="ECO:0000259" key="3">
    <source>
        <dbReference type="Pfam" id="PF07859"/>
    </source>
</evidence>
<feature type="domain" description="Alpha/beta hydrolase fold-3" evidence="3">
    <location>
        <begin position="78"/>
        <end position="279"/>
    </location>
</feature>
<dbReference type="PROSITE" id="PS01173">
    <property type="entry name" value="LIPASE_GDXG_HIS"/>
    <property type="match status" value="1"/>
</dbReference>
<dbReference type="FunFam" id="3.40.50.1820:FF:000089">
    <property type="entry name" value="Alpha/beta hydrolase"/>
    <property type="match status" value="1"/>
</dbReference>
<dbReference type="InterPro" id="IPR002168">
    <property type="entry name" value="Lipase_GDXG_HIS_AS"/>
</dbReference>
<dbReference type="KEGG" id="sand:H3309_13280"/>
<evidence type="ECO:0000313" key="5">
    <source>
        <dbReference type="Proteomes" id="UP000515292"/>
    </source>
</evidence>
<dbReference type="InterPro" id="IPR029058">
    <property type="entry name" value="AB_hydrolase_fold"/>
</dbReference>
<organism evidence="4 5">
    <name type="scientific">Sandaracinobacteroides saxicola</name>
    <dbReference type="NCBI Taxonomy" id="2759707"/>
    <lineage>
        <taxon>Bacteria</taxon>
        <taxon>Pseudomonadati</taxon>
        <taxon>Pseudomonadota</taxon>
        <taxon>Alphaproteobacteria</taxon>
        <taxon>Sphingomonadales</taxon>
        <taxon>Sphingosinicellaceae</taxon>
        <taxon>Sandaracinobacteroides</taxon>
    </lineage>
</organism>
<dbReference type="SUPFAM" id="SSF53474">
    <property type="entry name" value="alpha/beta-Hydrolases"/>
    <property type="match status" value="1"/>
</dbReference>
<dbReference type="PANTHER" id="PTHR48081:SF8">
    <property type="entry name" value="ALPHA_BETA HYDROLASE FOLD-3 DOMAIN-CONTAINING PROTEIN-RELATED"/>
    <property type="match status" value="1"/>
</dbReference>
<keyword evidence="2 4" id="KW-0378">Hydrolase</keyword>
<dbReference type="Gene3D" id="3.40.50.1820">
    <property type="entry name" value="alpha/beta hydrolase"/>
    <property type="match status" value="1"/>
</dbReference>
<dbReference type="Pfam" id="PF07859">
    <property type="entry name" value="Abhydrolase_3"/>
    <property type="match status" value="1"/>
</dbReference>
<dbReference type="PANTHER" id="PTHR48081">
    <property type="entry name" value="AB HYDROLASE SUPERFAMILY PROTEIN C4A8.06C"/>
    <property type="match status" value="1"/>
</dbReference>
<protein>
    <submittedName>
        <fullName evidence="4">Alpha/beta hydrolase</fullName>
    </submittedName>
</protein>
<comment type="similarity">
    <text evidence="1">Belongs to the 'GDXG' lipolytic enzyme family.</text>
</comment>
<dbReference type="GO" id="GO:0016787">
    <property type="term" value="F:hydrolase activity"/>
    <property type="evidence" value="ECO:0007669"/>
    <property type="project" value="UniProtKB-KW"/>
</dbReference>
<accession>A0A7G5IG24</accession>
<dbReference type="Proteomes" id="UP000515292">
    <property type="component" value="Chromosome"/>
</dbReference>
<dbReference type="EMBL" id="CP059851">
    <property type="protein sequence ID" value="QMW22316.1"/>
    <property type="molecule type" value="Genomic_DNA"/>
</dbReference>
<evidence type="ECO:0000256" key="2">
    <source>
        <dbReference type="ARBA" id="ARBA00022801"/>
    </source>
</evidence>
<name>A0A7G5IG24_9SPHN</name>
<reference evidence="4 5" key="1">
    <citation type="submission" date="2020-07" db="EMBL/GenBank/DDBJ databases">
        <title>Complete genome sequence for Sandaracinobacter sp. M6.</title>
        <authorList>
            <person name="Tang Y."/>
            <person name="Liu Q."/>
            <person name="Guo Z."/>
            <person name="Lei P."/>
            <person name="Huang B."/>
        </authorList>
    </citation>
    <scope>NUCLEOTIDE SEQUENCE [LARGE SCALE GENOMIC DNA]</scope>
    <source>
        <strain evidence="4 5">M6</strain>
    </source>
</reference>
<dbReference type="AlphaFoldDB" id="A0A7G5IG24"/>
<sequence length="310" mass="32427">MPLDPMVAQLLEMGKGLPPVTAGTPQDARGRMTARVAILRDLAPKDVTATDLTIDGPGGALPLRLYRDEAVLGDLPVLVFLHGGGWVVGNLESHDNLCRALAKAGLLVVAVDYRLAPEARAPAQQEDAMAALHWTAATIAEHGGDPARISVGGDSAGGNLAALAAIRARHEGPKLASQLLIYPVCDTVGDLPSYAENADYGLSAADMQWFWDHWLGDSAACPLTAPLREPDLRGLPPAYVVTAEYDVLRDEGDAYAHRLEGAGVAVEHRAAAGMVHGFFSMTGLVPAATEAVAAAGRWVAAQRGVATQQA</sequence>
<dbReference type="InterPro" id="IPR050300">
    <property type="entry name" value="GDXG_lipolytic_enzyme"/>
</dbReference>
<proteinExistence type="inferred from homology"/>
<evidence type="ECO:0000256" key="1">
    <source>
        <dbReference type="ARBA" id="ARBA00010515"/>
    </source>
</evidence>
<dbReference type="RefSeq" id="WP_182295161.1">
    <property type="nucleotide sequence ID" value="NZ_CP059851.1"/>
</dbReference>
<gene>
    <name evidence="4" type="ORF">H3309_13280</name>
</gene>